<protein>
    <submittedName>
        <fullName evidence="2">Uncharacterized protein</fullName>
    </submittedName>
</protein>
<dbReference type="AlphaFoldDB" id="A0A917V1I5"/>
<dbReference type="RefSeq" id="WP_188634407.1">
    <property type="nucleotide sequence ID" value="NZ_BMNQ01000111.1"/>
</dbReference>
<evidence type="ECO:0000256" key="1">
    <source>
        <dbReference type="SAM" id="MobiDB-lite"/>
    </source>
</evidence>
<gene>
    <name evidence="2" type="ORF">GCM10007063_34990</name>
</gene>
<comment type="caution">
    <text evidence="2">The sequence shown here is derived from an EMBL/GenBank/DDBJ whole genome shotgun (WGS) entry which is preliminary data.</text>
</comment>
<keyword evidence="3" id="KW-1185">Reference proteome</keyword>
<feature type="region of interest" description="Disordered" evidence="1">
    <location>
        <begin position="1"/>
        <end position="20"/>
    </location>
</feature>
<reference evidence="2" key="1">
    <citation type="journal article" date="2014" name="Int. J. Syst. Evol. Microbiol.">
        <title>Complete genome sequence of Corynebacterium casei LMG S-19264T (=DSM 44701T), isolated from a smear-ripened cheese.</title>
        <authorList>
            <consortium name="US DOE Joint Genome Institute (JGI-PGF)"/>
            <person name="Walter F."/>
            <person name="Albersmeier A."/>
            <person name="Kalinowski J."/>
            <person name="Ruckert C."/>
        </authorList>
    </citation>
    <scope>NUCLEOTIDE SEQUENCE</scope>
    <source>
        <strain evidence="2">JCM 12580</strain>
    </source>
</reference>
<evidence type="ECO:0000313" key="3">
    <source>
        <dbReference type="Proteomes" id="UP000658382"/>
    </source>
</evidence>
<sequence length="198" mass="22662">MNDEETNTKPSEMDPEELPDVRAFQDEFTREFLQSTEETRDGYYPFLSGTGKYKMDFPAGGVIGEKGYALKKKKYEGYLIGVEQGNGLGLSIKINYYSQLGNKDMELDMLASQFDNKLNFEKVSLESSTLYIAAFEDSKDYYGYAAILENSKGDGIHVIFETECTEPEKCRGSKQAMQKEMEKWIRSITFINKNESRE</sequence>
<proteinExistence type="predicted"/>
<reference evidence="2" key="2">
    <citation type="submission" date="2020-09" db="EMBL/GenBank/DDBJ databases">
        <authorList>
            <person name="Sun Q."/>
            <person name="Ohkuma M."/>
        </authorList>
    </citation>
    <scope>NUCLEOTIDE SEQUENCE</scope>
    <source>
        <strain evidence="2">JCM 12580</strain>
    </source>
</reference>
<dbReference type="EMBL" id="BMNQ01000111">
    <property type="protein sequence ID" value="GGK09518.1"/>
    <property type="molecule type" value="Genomic_DNA"/>
</dbReference>
<dbReference type="Proteomes" id="UP000658382">
    <property type="component" value="Unassembled WGS sequence"/>
</dbReference>
<accession>A0A917V1I5</accession>
<name>A0A917V1I5_9BACI</name>
<organism evidence="2 3">
    <name type="scientific">Lentibacillus kapialis</name>
    <dbReference type="NCBI Taxonomy" id="340214"/>
    <lineage>
        <taxon>Bacteria</taxon>
        <taxon>Bacillati</taxon>
        <taxon>Bacillota</taxon>
        <taxon>Bacilli</taxon>
        <taxon>Bacillales</taxon>
        <taxon>Bacillaceae</taxon>
        <taxon>Lentibacillus</taxon>
    </lineage>
</organism>
<evidence type="ECO:0000313" key="2">
    <source>
        <dbReference type="EMBL" id="GGK09518.1"/>
    </source>
</evidence>